<dbReference type="InterPro" id="IPR044823">
    <property type="entry name" value="ASIL1/2-like"/>
</dbReference>
<proteinExistence type="predicted"/>
<evidence type="ECO:0000313" key="2">
    <source>
        <dbReference type="EMBL" id="CAG7910588.1"/>
    </source>
</evidence>
<accession>A0A8D9I2W9</accession>
<reference evidence="2 3" key="1">
    <citation type="submission" date="2021-07" db="EMBL/GenBank/DDBJ databases">
        <authorList>
            <consortium name="Genoscope - CEA"/>
            <person name="William W."/>
        </authorList>
    </citation>
    <scope>NUCLEOTIDE SEQUENCE [LARGE SCALE GENOMIC DNA]</scope>
</reference>
<organism evidence="2 3">
    <name type="scientific">Brassica campestris</name>
    <name type="common">Field mustard</name>
    <dbReference type="NCBI Taxonomy" id="3711"/>
    <lineage>
        <taxon>Eukaryota</taxon>
        <taxon>Viridiplantae</taxon>
        <taxon>Streptophyta</taxon>
        <taxon>Embryophyta</taxon>
        <taxon>Tracheophyta</taxon>
        <taxon>Spermatophyta</taxon>
        <taxon>Magnoliopsida</taxon>
        <taxon>eudicotyledons</taxon>
        <taxon>Gunneridae</taxon>
        <taxon>Pentapetalae</taxon>
        <taxon>rosids</taxon>
        <taxon>malvids</taxon>
        <taxon>Brassicales</taxon>
        <taxon>Brassicaceae</taxon>
        <taxon>Brassiceae</taxon>
        <taxon>Brassica</taxon>
    </lineage>
</organism>
<dbReference type="PANTHER" id="PTHR31307">
    <property type="entry name" value="TRIHELIX TRANSCRIPTION FACTOR ASIL2"/>
    <property type="match status" value="1"/>
</dbReference>
<dbReference type="OrthoDB" id="1735843at2759"/>
<dbReference type="PANTHER" id="PTHR31307:SF43">
    <property type="entry name" value="TRIHELIX TRANSCRIPTION FACTOR ASIL2-LIKE"/>
    <property type="match status" value="1"/>
</dbReference>
<name>A0A8D9I2W9_BRACM</name>
<dbReference type="EMBL" id="LS974626">
    <property type="protein sequence ID" value="CAG7910588.1"/>
    <property type="molecule type" value="Genomic_DNA"/>
</dbReference>
<sequence length="122" mass="13831">MTPPLSPDLPPTMKPSAFLSVDSSSPSLSYTVLLSLSVDLLDGDKLVPLSRWPSGRKPNRKDFNGYGSSSRLKHEQMNESDPINEVVSSVKMLTEMFVRVEKSKMEMVREMEKTRMEMELKH</sequence>
<dbReference type="Gramene" id="A10p18340.2_BraZ1">
    <property type="protein sequence ID" value="A10p18340.2_BraZ1.CDS"/>
    <property type="gene ID" value="A10g18340.2_BraZ1"/>
</dbReference>
<evidence type="ECO:0000256" key="1">
    <source>
        <dbReference type="SAM" id="MobiDB-lite"/>
    </source>
</evidence>
<dbReference type="AlphaFoldDB" id="A0A8D9I2W9"/>
<feature type="region of interest" description="Disordered" evidence="1">
    <location>
        <begin position="50"/>
        <end position="83"/>
    </location>
</feature>
<gene>
    <name evidence="2" type="ORF">BRAPAZ1V2_A10P18340.2</name>
</gene>
<evidence type="ECO:0000313" key="3">
    <source>
        <dbReference type="Proteomes" id="UP000694005"/>
    </source>
</evidence>
<dbReference type="Proteomes" id="UP000694005">
    <property type="component" value="Chromosome A10"/>
</dbReference>
<protein>
    <submittedName>
        <fullName evidence="2">Uncharacterized protein</fullName>
    </submittedName>
</protein>